<feature type="region of interest" description="Disordered" evidence="1">
    <location>
        <begin position="25"/>
        <end position="142"/>
    </location>
</feature>
<feature type="compositionally biased region" description="Basic and acidic residues" evidence="1">
    <location>
        <begin position="95"/>
        <end position="119"/>
    </location>
</feature>
<organism evidence="2 3">
    <name type="scientific">Armadillidium nasatum</name>
    <dbReference type="NCBI Taxonomy" id="96803"/>
    <lineage>
        <taxon>Eukaryota</taxon>
        <taxon>Metazoa</taxon>
        <taxon>Ecdysozoa</taxon>
        <taxon>Arthropoda</taxon>
        <taxon>Crustacea</taxon>
        <taxon>Multicrustacea</taxon>
        <taxon>Malacostraca</taxon>
        <taxon>Eumalacostraca</taxon>
        <taxon>Peracarida</taxon>
        <taxon>Isopoda</taxon>
        <taxon>Oniscidea</taxon>
        <taxon>Crinocheta</taxon>
        <taxon>Armadillidiidae</taxon>
        <taxon>Armadillidium</taxon>
    </lineage>
</organism>
<evidence type="ECO:0000313" key="3">
    <source>
        <dbReference type="Proteomes" id="UP000326759"/>
    </source>
</evidence>
<proteinExistence type="predicted"/>
<evidence type="ECO:0000313" key="2">
    <source>
        <dbReference type="EMBL" id="KAB7495033.1"/>
    </source>
</evidence>
<reference evidence="2 3" key="1">
    <citation type="journal article" date="2019" name="PLoS Biol.">
        <title>Sex chromosomes control vertical transmission of feminizing Wolbachia symbionts in an isopod.</title>
        <authorList>
            <person name="Becking T."/>
            <person name="Chebbi M.A."/>
            <person name="Giraud I."/>
            <person name="Moumen B."/>
            <person name="Laverre T."/>
            <person name="Caubet Y."/>
            <person name="Peccoud J."/>
            <person name="Gilbert C."/>
            <person name="Cordaux R."/>
        </authorList>
    </citation>
    <scope>NUCLEOTIDE SEQUENCE [LARGE SCALE GENOMIC DNA]</scope>
    <source>
        <strain evidence="2">ANa2</strain>
        <tissue evidence="2">Whole body excluding digestive tract and cuticle</tissue>
    </source>
</reference>
<gene>
    <name evidence="2" type="ORF">Anas_04933</name>
</gene>
<sequence length="191" mass="20955">MLAKAPHHSLAKRGDGICRRIKCELGYQRGGARARRDRGGDQQQEQGDQPQGQNANNEGGPNRAQPVADAPLQPGPEEVANRDGGAGSSAPQEAALRDGNTRNDFDNVNEGERGRREENPESNEVGNDQPPILNPTREEVSPPQPSLLALSWTFLTTFFTSLIPEQHQIYLDKSCPVLSQPSFFCIIPTYR</sequence>
<accession>A0A5N5SLX5</accession>
<keyword evidence="3" id="KW-1185">Reference proteome</keyword>
<protein>
    <submittedName>
        <fullName evidence="2">Uncharacterized protein</fullName>
    </submittedName>
</protein>
<name>A0A5N5SLX5_9CRUS</name>
<evidence type="ECO:0000256" key="1">
    <source>
        <dbReference type="SAM" id="MobiDB-lite"/>
    </source>
</evidence>
<comment type="caution">
    <text evidence="2">The sequence shown here is derived from an EMBL/GenBank/DDBJ whole genome shotgun (WGS) entry which is preliminary data.</text>
</comment>
<dbReference type="EMBL" id="SEYY01023178">
    <property type="protein sequence ID" value="KAB7495033.1"/>
    <property type="molecule type" value="Genomic_DNA"/>
</dbReference>
<feature type="compositionally biased region" description="Low complexity" evidence="1">
    <location>
        <begin position="41"/>
        <end position="53"/>
    </location>
</feature>
<dbReference type="AlphaFoldDB" id="A0A5N5SLX5"/>
<dbReference type="Proteomes" id="UP000326759">
    <property type="component" value="Unassembled WGS sequence"/>
</dbReference>